<sequence>MKILSAVLFVACVLSESLGDVARYDNYRIYSVSVNSPADVDALHSLDGTSDSIIFISMASKLSDDCQIVVAPHKVADFENFLQTHGLKSKVTEKNLQRLIDIERRMMNLAKSQSQGFNFENYHTLDEIHAWLKSLEQAYPGVVTVVIAGKSYENRDVLGVKLSHGSGRAGVFVECGIHAREWITPATTVFFINELLTSQDEAVRDLAENYDWYVFPSVNPDGYVYTHEKDRLWRKTRQPYGSCYGADPNRNWAFHWNEVGASNQPCSDTYAGPSAFSEPEVAALANYVESVKDHLKLYISFHSFSQLLIFPNGYTSQHVENHKDLKEIGDVAAKALAQRYGTKYTVGDIYSTIYAAAGTSIDWTYGVLGVKLSYCYELRPKTQFQGGFILPATQIKPTSLETIDSVAALVNKAKELNYFQ</sequence>
<evidence type="ECO:0000256" key="14">
    <source>
        <dbReference type="ARBA" id="ARBA00069039"/>
    </source>
</evidence>
<comment type="function">
    <text evidence="13">Involved in the digestion of the blood meal.</text>
</comment>
<dbReference type="SMART" id="SM00631">
    <property type="entry name" value="Zn_pept"/>
    <property type="match status" value="1"/>
</dbReference>
<keyword evidence="9" id="KW-0378">Hydrolase</keyword>
<feature type="signal peptide" evidence="16">
    <location>
        <begin position="1"/>
        <end position="19"/>
    </location>
</feature>
<dbReference type="InterPro" id="IPR003146">
    <property type="entry name" value="M14A_act_pep"/>
</dbReference>
<dbReference type="CDD" id="cd03860">
    <property type="entry name" value="M14_CP_A-B_like"/>
    <property type="match status" value="1"/>
</dbReference>
<evidence type="ECO:0000256" key="1">
    <source>
        <dbReference type="ARBA" id="ARBA00001947"/>
    </source>
</evidence>
<dbReference type="GO" id="GO:0005615">
    <property type="term" value="C:extracellular space"/>
    <property type="evidence" value="ECO:0007669"/>
    <property type="project" value="TreeGrafter"/>
</dbReference>
<evidence type="ECO:0000256" key="3">
    <source>
        <dbReference type="ARBA" id="ARBA00005988"/>
    </source>
</evidence>
<dbReference type="PANTHER" id="PTHR11705:SF156">
    <property type="entry name" value="RH39904P-RELATED"/>
    <property type="match status" value="1"/>
</dbReference>
<dbReference type="FunFam" id="3.30.70.340:FF:000002">
    <property type="entry name" value="Carboxypeptidase A"/>
    <property type="match status" value="1"/>
</dbReference>
<proteinExistence type="inferred from homology"/>
<comment type="similarity">
    <text evidence="3 15">Belongs to the peptidase M14 family.</text>
</comment>
<dbReference type="AlphaFoldDB" id="A0A1L8DR23"/>
<protein>
    <recommendedName>
        <fullName evidence="14">Zinc carboxypeptidase A 1</fullName>
    </recommendedName>
</protein>
<dbReference type="SUPFAM" id="SSF53187">
    <property type="entry name" value="Zn-dependent exopeptidases"/>
    <property type="match status" value="1"/>
</dbReference>
<dbReference type="Gene3D" id="3.30.70.340">
    <property type="entry name" value="Metallocarboxypeptidase-like"/>
    <property type="match status" value="1"/>
</dbReference>
<organism evidence="18">
    <name type="scientific">Nyssomyia neivai</name>
    <dbReference type="NCBI Taxonomy" id="330878"/>
    <lineage>
        <taxon>Eukaryota</taxon>
        <taxon>Metazoa</taxon>
        <taxon>Ecdysozoa</taxon>
        <taxon>Arthropoda</taxon>
        <taxon>Hexapoda</taxon>
        <taxon>Insecta</taxon>
        <taxon>Pterygota</taxon>
        <taxon>Neoptera</taxon>
        <taxon>Endopterygota</taxon>
        <taxon>Diptera</taxon>
        <taxon>Nematocera</taxon>
        <taxon>Psychodoidea</taxon>
        <taxon>Psychodidae</taxon>
        <taxon>Nyssomyia</taxon>
    </lineage>
</organism>
<dbReference type="InterPro" id="IPR000834">
    <property type="entry name" value="Peptidase_M14"/>
</dbReference>
<dbReference type="PANTHER" id="PTHR11705">
    <property type="entry name" value="PROTEASE FAMILY M14 CARBOXYPEPTIDASE A,B"/>
    <property type="match status" value="1"/>
</dbReference>
<dbReference type="PRINTS" id="PR00765">
    <property type="entry name" value="CRBOXYPTASEA"/>
</dbReference>
<feature type="active site" description="Proton donor/acceptor" evidence="15">
    <location>
        <position position="377"/>
    </location>
</feature>
<evidence type="ECO:0000256" key="10">
    <source>
        <dbReference type="ARBA" id="ARBA00022833"/>
    </source>
</evidence>
<keyword evidence="7" id="KW-0479">Metal-binding</keyword>
<evidence type="ECO:0000256" key="8">
    <source>
        <dbReference type="ARBA" id="ARBA00022729"/>
    </source>
</evidence>
<evidence type="ECO:0000256" key="16">
    <source>
        <dbReference type="SAM" id="SignalP"/>
    </source>
</evidence>
<dbReference type="EMBL" id="GFDF01005233">
    <property type="protein sequence ID" value="JAV08851.1"/>
    <property type="molecule type" value="Transcribed_RNA"/>
</dbReference>
<evidence type="ECO:0000256" key="15">
    <source>
        <dbReference type="PROSITE-ProRule" id="PRU01379"/>
    </source>
</evidence>
<evidence type="ECO:0000256" key="11">
    <source>
        <dbReference type="ARBA" id="ARBA00023049"/>
    </source>
</evidence>
<evidence type="ECO:0000256" key="12">
    <source>
        <dbReference type="ARBA" id="ARBA00023157"/>
    </source>
</evidence>
<keyword evidence="6" id="KW-0645">Protease</keyword>
<evidence type="ECO:0000256" key="6">
    <source>
        <dbReference type="ARBA" id="ARBA00022670"/>
    </source>
</evidence>
<comment type="cofactor">
    <cofactor evidence="1">
        <name>Zn(2+)</name>
        <dbReference type="ChEBI" id="CHEBI:29105"/>
    </cofactor>
</comment>
<name>A0A1L8DR23_9DIPT</name>
<evidence type="ECO:0000259" key="17">
    <source>
        <dbReference type="PROSITE" id="PS52035"/>
    </source>
</evidence>
<evidence type="ECO:0000256" key="7">
    <source>
        <dbReference type="ARBA" id="ARBA00022723"/>
    </source>
</evidence>
<reference evidence="18" key="1">
    <citation type="submission" date="2016-12" db="EMBL/GenBank/DDBJ databases">
        <title>An insight into the sialome and mialome of the sand fly, Nyssomyia neivai.</title>
        <authorList>
            <person name="Sebastian V."/>
            <person name="Goulart T.M."/>
            <person name="Oliveira W."/>
            <person name="Calvo E."/>
            <person name="Oliveira L.F."/>
            <person name="Pinto M.C."/>
            <person name="Rosselino A.M."/>
            <person name="Ribeiro J.M."/>
        </authorList>
    </citation>
    <scope>NUCLEOTIDE SEQUENCE</scope>
</reference>
<dbReference type="Pfam" id="PF00246">
    <property type="entry name" value="Peptidase_M14"/>
    <property type="match status" value="1"/>
</dbReference>
<evidence type="ECO:0000256" key="4">
    <source>
        <dbReference type="ARBA" id="ARBA00022525"/>
    </source>
</evidence>
<accession>A0A1L8DR23</accession>
<keyword evidence="4" id="KW-0964">Secreted</keyword>
<keyword evidence="10" id="KW-0862">Zinc</keyword>
<dbReference type="Pfam" id="PF02244">
    <property type="entry name" value="Propep_M14"/>
    <property type="match status" value="1"/>
</dbReference>
<dbReference type="GO" id="GO:0006508">
    <property type="term" value="P:proteolysis"/>
    <property type="evidence" value="ECO:0007669"/>
    <property type="project" value="UniProtKB-KW"/>
</dbReference>
<dbReference type="GO" id="GO:0004181">
    <property type="term" value="F:metallocarboxypeptidase activity"/>
    <property type="evidence" value="ECO:0007669"/>
    <property type="project" value="InterPro"/>
</dbReference>
<comment type="subcellular location">
    <subcellularLocation>
        <location evidence="2">Secreted</location>
    </subcellularLocation>
</comment>
<dbReference type="SUPFAM" id="SSF54897">
    <property type="entry name" value="Protease propeptides/inhibitors"/>
    <property type="match status" value="1"/>
</dbReference>
<feature type="chain" id="PRO_5012250797" description="Zinc carboxypeptidase A 1" evidence="16">
    <location>
        <begin position="20"/>
        <end position="420"/>
    </location>
</feature>
<evidence type="ECO:0000256" key="13">
    <source>
        <dbReference type="ARBA" id="ARBA00057299"/>
    </source>
</evidence>
<keyword evidence="8 16" id="KW-0732">Signal</keyword>
<dbReference type="FunFam" id="3.40.630.10:FF:000040">
    <property type="entry name" value="zinc carboxypeptidase"/>
    <property type="match status" value="1"/>
</dbReference>
<dbReference type="GO" id="GO:0008270">
    <property type="term" value="F:zinc ion binding"/>
    <property type="evidence" value="ECO:0007669"/>
    <property type="project" value="InterPro"/>
</dbReference>
<dbReference type="InterPro" id="IPR036990">
    <property type="entry name" value="M14A-like_propep"/>
</dbReference>
<keyword evidence="12" id="KW-1015">Disulfide bond</keyword>
<evidence type="ECO:0000256" key="9">
    <source>
        <dbReference type="ARBA" id="ARBA00022801"/>
    </source>
</evidence>
<evidence type="ECO:0000313" key="18">
    <source>
        <dbReference type="EMBL" id="JAV08851.1"/>
    </source>
</evidence>
<keyword evidence="5 18" id="KW-0121">Carboxypeptidase</keyword>
<feature type="domain" description="Peptidase M14" evidence="17">
    <location>
        <begin position="121"/>
        <end position="413"/>
    </location>
</feature>
<dbReference type="Gene3D" id="3.40.630.10">
    <property type="entry name" value="Zn peptidases"/>
    <property type="match status" value="1"/>
</dbReference>
<evidence type="ECO:0000256" key="2">
    <source>
        <dbReference type="ARBA" id="ARBA00004613"/>
    </source>
</evidence>
<evidence type="ECO:0000256" key="5">
    <source>
        <dbReference type="ARBA" id="ARBA00022645"/>
    </source>
</evidence>
<keyword evidence="11" id="KW-0482">Metalloprotease</keyword>
<dbReference type="PROSITE" id="PS52035">
    <property type="entry name" value="PEPTIDASE_M14"/>
    <property type="match status" value="1"/>
</dbReference>